<dbReference type="EMBL" id="RBZP01000011">
    <property type="protein sequence ID" value="RKQ32305.1"/>
    <property type="molecule type" value="Genomic_DNA"/>
</dbReference>
<organism evidence="1 2">
    <name type="scientific">Oceanobacillus halophilus</name>
    <dbReference type="NCBI Taxonomy" id="930130"/>
    <lineage>
        <taxon>Bacteria</taxon>
        <taxon>Bacillati</taxon>
        <taxon>Bacillota</taxon>
        <taxon>Bacilli</taxon>
        <taxon>Bacillales</taxon>
        <taxon>Bacillaceae</taxon>
        <taxon>Oceanobacillus</taxon>
    </lineage>
</organism>
<dbReference type="RefSeq" id="WP_121204850.1">
    <property type="nucleotide sequence ID" value="NZ_RBZP01000011.1"/>
</dbReference>
<name>A0A494ZZD5_9BACI</name>
<proteinExistence type="predicted"/>
<accession>A0A494ZZD5</accession>
<comment type="caution">
    <text evidence="1">The sequence shown here is derived from an EMBL/GenBank/DDBJ whole genome shotgun (WGS) entry which is preliminary data.</text>
</comment>
<gene>
    <name evidence="1" type="ORF">D8M06_13065</name>
</gene>
<dbReference type="OrthoDB" id="2354931at2"/>
<keyword evidence="2" id="KW-1185">Reference proteome</keyword>
<evidence type="ECO:0000313" key="2">
    <source>
        <dbReference type="Proteomes" id="UP000269301"/>
    </source>
</evidence>
<dbReference type="Proteomes" id="UP000269301">
    <property type="component" value="Unassembled WGS sequence"/>
</dbReference>
<evidence type="ECO:0000313" key="1">
    <source>
        <dbReference type="EMBL" id="RKQ32305.1"/>
    </source>
</evidence>
<reference evidence="1 2" key="1">
    <citation type="journal article" date="2016" name="Int. J. Syst. Evol. Microbiol.">
        <title>Oceanobacillus halophilus sp. nov., a novel moderately halophilic bacterium from a hypersaline lake.</title>
        <authorList>
            <person name="Amoozegar M.A."/>
            <person name="Bagheri M."/>
            <person name="Makhdoumi A."/>
            <person name="Nikou M.M."/>
            <person name="Fazeli S.A.S."/>
            <person name="Schumann P."/>
            <person name="Sproer C."/>
            <person name="Sanchez-Porro C."/>
            <person name="Ventosa A."/>
        </authorList>
    </citation>
    <scope>NUCLEOTIDE SEQUENCE [LARGE SCALE GENOMIC DNA]</scope>
    <source>
        <strain evidence="1 2">DSM 23996</strain>
    </source>
</reference>
<sequence length="285" mass="32891">MNNLANNLLVEAVNKQLELQLLPGWRDELLLKAPPILWFGDCNTNKAKIITIGANPSREEFLDLHKAEAKLLKENELRYLKKPRFRALEDNEALQDIITSTHLQNEVINSFNGYFSRNGNPYTNWFGKAGGFKVEAFLNGFGASFYTSNNYEYTGIHLDLFPFATISDFKEIRIQAEKDLFINNWAQNFLFNLLQIVSPEPTVIISFGRTNFNYLRDIFRENILIQHSKKRIHLNKAGDRKSSTYWIGKFNQHTLIGLSVNLGNPRNFTIKNLQQYGKDLKNEIG</sequence>
<protein>
    <submittedName>
        <fullName evidence="1">Uncharacterized protein</fullName>
    </submittedName>
</protein>
<dbReference type="AlphaFoldDB" id="A0A494ZZD5"/>